<dbReference type="Proteomes" id="UP000824190">
    <property type="component" value="Unassembled WGS sequence"/>
</dbReference>
<feature type="chain" id="PRO_5038492509" description="Lipoprotein" evidence="2">
    <location>
        <begin position="28"/>
        <end position="241"/>
    </location>
</feature>
<proteinExistence type="predicted"/>
<sequence length="241" mass="25693">MTTLSVPTHKRALIMSAAAIVSCTALSACSSDDDSESPETTLATSDDADGTASNEAADHTCNSTTLELEQVRNEDGDPSFNIPIPEGWETFDTGGGPDDGSYYPEIGMVDRDEASRGETTMFMFSAKRSPTGGADQLEKAVTDDGLRVTEASEPTTTCGYPAQAFTGVVESDSYSTIPEFETHVYTMSVPVDDQYVVAQLSVNNMDATTSEQAEGLGDSDLDFDQELFDQIVDGIQIATQE</sequence>
<accession>A0A9D1UMC5</accession>
<evidence type="ECO:0000313" key="3">
    <source>
        <dbReference type="EMBL" id="HIW91846.1"/>
    </source>
</evidence>
<evidence type="ECO:0000256" key="2">
    <source>
        <dbReference type="SAM" id="SignalP"/>
    </source>
</evidence>
<evidence type="ECO:0000313" key="4">
    <source>
        <dbReference type="Proteomes" id="UP000824190"/>
    </source>
</evidence>
<evidence type="ECO:0008006" key="5">
    <source>
        <dbReference type="Google" id="ProtNLM"/>
    </source>
</evidence>
<gene>
    <name evidence="3" type="ORF">H9870_09330</name>
</gene>
<evidence type="ECO:0000256" key="1">
    <source>
        <dbReference type="SAM" id="MobiDB-lite"/>
    </source>
</evidence>
<organism evidence="3 4">
    <name type="scientific">Candidatus Corynebacterium avicola</name>
    <dbReference type="NCBI Taxonomy" id="2838527"/>
    <lineage>
        <taxon>Bacteria</taxon>
        <taxon>Bacillati</taxon>
        <taxon>Actinomycetota</taxon>
        <taxon>Actinomycetes</taxon>
        <taxon>Mycobacteriales</taxon>
        <taxon>Corynebacteriaceae</taxon>
        <taxon>Corynebacterium</taxon>
    </lineage>
</organism>
<name>A0A9D1UMC5_9CORY</name>
<feature type="region of interest" description="Disordered" evidence="1">
    <location>
        <begin position="29"/>
        <end position="59"/>
    </location>
</feature>
<feature type="signal peptide" evidence="2">
    <location>
        <begin position="1"/>
        <end position="27"/>
    </location>
</feature>
<reference evidence="3" key="2">
    <citation type="submission" date="2021-04" db="EMBL/GenBank/DDBJ databases">
        <authorList>
            <person name="Gilroy R."/>
        </authorList>
    </citation>
    <scope>NUCLEOTIDE SEQUENCE</scope>
    <source>
        <strain evidence="3">CHK32-1732</strain>
    </source>
</reference>
<dbReference type="AlphaFoldDB" id="A0A9D1UMC5"/>
<dbReference type="EMBL" id="DXGC01000077">
    <property type="protein sequence ID" value="HIW91846.1"/>
    <property type="molecule type" value="Genomic_DNA"/>
</dbReference>
<reference evidence="3" key="1">
    <citation type="journal article" date="2021" name="PeerJ">
        <title>Extensive microbial diversity within the chicken gut microbiome revealed by metagenomics and culture.</title>
        <authorList>
            <person name="Gilroy R."/>
            <person name="Ravi A."/>
            <person name="Getino M."/>
            <person name="Pursley I."/>
            <person name="Horton D.L."/>
            <person name="Alikhan N.F."/>
            <person name="Baker D."/>
            <person name="Gharbi K."/>
            <person name="Hall N."/>
            <person name="Watson M."/>
            <person name="Adriaenssens E.M."/>
            <person name="Foster-Nyarko E."/>
            <person name="Jarju S."/>
            <person name="Secka A."/>
            <person name="Antonio M."/>
            <person name="Oren A."/>
            <person name="Chaudhuri R.R."/>
            <person name="La Ragione R."/>
            <person name="Hildebrand F."/>
            <person name="Pallen M.J."/>
        </authorList>
    </citation>
    <scope>NUCLEOTIDE SEQUENCE</scope>
    <source>
        <strain evidence="3">CHK32-1732</strain>
    </source>
</reference>
<comment type="caution">
    <text evidence="3">The sequence shown here is derived from an EMBL/GenBank/DDBJ whole genome shotgun (WGS) entry which is preliminary data.</text>
</comment>
<protein>
    <recommendedName>
        <fullName evidence="5">Lipoprotein</fullName>
    </recommendedName>
</protein>
<keyword evidence="2" id="KW-0732">Signal</keyword>